<dbReference type="PANTHER" id="PTHR43546">
    <property type="entry name" value="UPF0173 METAL-DEPENDENT HYDROLASE MJ1163-RELATED"/>
    <property type="match status" value="1"/>
</dbReference>
<dbReference type="PANTHER" id="PTHR43546:SF7">
    <property type="entry name" value="METALLO-BETA-LACTAMASE DOMAIN-CONTAINING PROTEIN"/>
    <property type="match status" value="1"/>
</dbReference>
<gene>
    <name evidence="2" type="ORF">MNODULE_07570</name>
</gene>
<dbReference type="Pfam" id="PF12706">
    <property type="entry name" value="Lactamase_B_2"/>
    <property type="match status" value="1"/>
</dbReference>
<evidence type="ECO:0000313" key="3">
    <source>
        <dbReference type="Proteomes" id="UP000534783"/>
    </source>
</evidence>
<dbReference type="EMBL" id="VTOW01000001">
    <property type="protein sequence ID" value="NKE70592.1"/>
    <property type="molecule type" value="Genomic_DNA"/>
</dbReference>
<protein>
    <submittedName>
        <fullName evidence="2">MBL fold metallo-hydrolase</fullName>
    </submittedName>
</protein>
<feature type="domain" description="Metallo-beta-lactamase" evidence="1">
    <location>
        <begin position="63"/>
        <end position="243"/>
    </location>
</feature>
<sequence length="291" mass="32361">MPNSDEIHLPSFETVRPDFAQGSVFFVGTATVLLRYAGFTILTDPNFLHAGEHVYLGYGLTSERLTQPALDIEALPPVDFCILSHYHGDHFDRIAEEKLSKALTIVTTKEAARALSGKGFTAPRALDTWKSVTLEKDGARVKITSMPGRHGPPVVARLLPEVMGSLLEFQPREGGTALRLYITGDTLVFDGLKEIPKKFPEIDLALFHLGGTRIMGMLLTMDAAQGVEAVRIIQPRRVIPIHYNDYTVFKSPLEDFKKAAADAGFEDRVIYLEHGHLYNFEVSENRIRRAA</sequence>
<dbReference type="Proteomes" id="UP000534783">
    <property type="component" value="Unassembled WGS sequence"/>
</dbReference>
<keyword evidence="3" id="KW-1185">Reference proteome</keyword>
<dbReference type="RefSeq" id="WP_168058833.1">
    <property type="nucleotide sequence ID" value="NZ_VTOW01000001.1"/>
</dbReference>
<dbReference type="AlphaFoldDB" id="A0A7X6DNX4"/>
<reference evidence="2 3" key="1">
    <citation type="journal article" date="2020" name="Nature">
        <title>Bacterial chemolithoautotrophy via manganese oxidation.</title>
        <authorList>
            <person name="Yu H."/>
            <person name="Leadbetter J.R."/>
        </authorList>
    </citation>
    <scope>NUCLEOTIDE SEQUENCE [LARGE SCALE GENOMIC DNA]</scope>
    <source>
        <strain evidence="2 3">Mn-1</strain>
    </source>
</reference>
<comment type="caution">
    <text evidence="2">The sequence shown here is derived from an EMBL/GenBank/DDBJ whole genome shotgun (WGS) entry which is preliminary data.</text>
</comment>
<dbReference type="SUPFAM" id="SSF56281">
    <property type="entry name" value="Metallo-hydrolase/oxidoreductase"/>
    <property type="match status" value="1"/>
</dbReference>
<organism evidence="2 3">
    <name type="scientific">Candidatus Manganitrophus noduliformans</name>
    <dbReference type="NCBI Taxonomy" id="2606439"/>
    <lineage>
        <taxon>Bacteria</taxon>
        <taxon>Pseudomonadati</taxon>
        <taxon>Nitrospirota</taxon>
        <taxon>Nitrospiria</taxon>
        <taxon>Candidatus Troglogloeales</taxon>
        <taxon>Candidatus Manganitrophaceae</taxon>
        <taxon>Candidatus Manganitrophus</taxon>
    </lineage>
</organism>
<dbReference type="InterPro" id="IPR050114">
    <property type="entry name" value="UPF0173_UPF0282_UlaG_hydrolase"/>
</dbReference>
<dbReference type="InterPro" id="IPR001279">
    <property type="entry name" value="Metallo-B-lactamas"/>
</dbReference>
<proteinExistence type="predicted"/>
<keyword evidence="2" id="KW-0378">Hydrolase</keyword>
<name>A0A7X6DNX4_9BACT</name>
<dbReference type="GO" id="GO:0016787">
    <property type="term" value="F:hydrolase activity"/>
    <property type="evidence" value="ECO:0007669"/>
    <property type="project" value="UniProtKB-KW"/>
</dbReference>
<dbReference type="InterPro" id="IPR036866">
    <property type="entry name" value="RibonucZ/Hydroxyglut_hydro"/>
</dbReference>
<dbReference type="Gene3D" id="3.60.15.10">
    <property type="entry name" value="Ribonuclease Z/Hydroxyacylglutathione hydrolase-like"/>
    <property type="match status" value="1"/>
</dbReference>
<evidence type="ECO:0000313" key="2">
    <source>
        <dbReference type="EMBL" id="NKE70592.1"/>
    </source>
</evidence>
<accession>A0A7X6DNX4</accession>
<evidence type="ECO:0000259" key="1">
    <source>
        <dbReference type="Pfam" id="PF12706"/>
    </source>
</evidence>